<dbReference type="AlphaFoldDB" id="A0A5Q0UFU6"/>
<dbReference type="GeneID" id="42364967"/>
<gene>
    <name evidence="2" type="ORF">LC1Nh_0582</name>
</gene>
<organism evidence="2 3">
    <name type="scientific">Candidatus Nanohalobium constans</name>
    <dbReference type="NCBI Taxonomy" id="2565781"/>
    <lineage>
        <taxon>Archaea</taxon>
        <taxon>Candidatus Nanohalarchaeota</taxon>
        <taxon>Candidatus Nanohalobia</taxon>
        <taxon>Candidatus Nanohalobiales</taxon>
        <taxon>Candidatus Nanohalobiaceae</taxon>
        <taxon>Candidatus Nanohalobium</taxon>
    </lineage>
</organism>
<evidence type="ECO:0000313" key="2">
    <source>
        <dbReference type="EMBL" id="QGA80478.1"/>
    </source>
</evidence>
<keyword evidence="1" id="KW-1133">Transmembrane helix</keyword>
<evidence type="ECO:0000313" key="3">
    <source>
        <dbReference type="Proteomes" id="UP000377803"/>
    </source>
</evidence>
<dbReference type="OrthoDB" id="132173at2157"/>
<sequence>MEGFEEVQRFRQKWLWALVLSPFILVFASFYIQNSFQGLPVMIAALAATVGFLYSVKLNVKVEDDGIHIKLFPLHLKDRVINFDEIESFSAEEYRPIREFGGWGLRWRPGKIAYSTGGSKGVRIKREGKRDVMIGSRKPEKLAEAIRDMKSDEF</sequence>
<feature type="transmembrane region" description="Helical" evidence="1">
    <location>
        <begin position="38"/>
        <end position="56"/>
    </location>
</feature>
<accession>A0A5Q0UFU6</accession>
<dbReference type="Proteomes" id="UP000377803">
    <property type="component" value="Chromosome"/>
</dbReference>
<reference evidence="3" key="1">
    <citation type="submission" date="2019-05" db="EMBL/GenBank/DDBJ databases">
        <title>Candidatus Nanohalobium constans, a novel model system to study the DPANN nano-sized archaea: genomic and physiological characterization of a nanoarchaeon co-cultured with its chitinotrophic host.</title>
        <authorList>
            <person name="La Cono V."/>
            <person name="Arcadi E."/>
            <person name="Crisafi F."/>
            <person name="Denaro R."/>
            <person name="La Spada G."/>
            <person name="Messina E."/>
            <person name="Smedile F."/>
            <person name="Toshchakov S.V."/>
            <person name="Shevchenko M.A."/>
            <person name="Golyshin P.N."/>
            <person name="Golyshina O.V."/>
            <person name="Ferrer M."/>
            <person name="Rohde M."/>
            <person name="Mushegian A."/>
            <person name="Sorokin D.Y."/>
            <person name="Giuliano L."/>
            <person name="Yakimov M.M."/>
        </authorList>
    </citation>
    <scope>NUCLEOTIDE SEQUENCE [LARGE SCALE GENOMIC DNA]</scope>
    <source>
        <strain evidence="3">LC1Nh</strain>
    </source>
</reference>
<protein>
    <submittedName>
        <fullName evidence="2">Uncharacterized protein</fullName>
    </submittedName>
</protein>
<keyword evidence="1" id="KW-0812">Transmembrane</keyword>
<evidence type="ECO:0000256" key="1">
    <source>
        <dbReference type="SAM" id="Phobius"/>
    </source>
</evidence>
<keyword evidence="1" id="KW-0472">Membrane</keyword>
<keyword evidence="3" id="KW-1185">Reference proteome</keyword>
<dbReference type="RefSeq" id="WP_153550218.1">
    <property type="nucleotide sequence ID" value="NZ_CP040089.1"/>
</dbReference>
<name>A0A5Q0UFU6_9ARCH</name>
<dbReference type="EMBL" id="CP040089">
    <property type="protein sequence ID" value="QGA80478.1"/>
    <property type="molecule type" value="Genomic_DNA"/>
</dbReference>
<feature type="transmembrane region" description="Helical" evidence="1">
    <location>
        <begin position="14"/>
        <end position="32"/>
    </location>
</feature>
<dbReference type="KEGG" id="ncon:LC1Nh_0582"/>
<proteinExistence type="predicted"/>